<keyword evidence="5" id="KW-0560">Oxidoreductase</keyword>
<dbReference type="SUPFAM" id="SSF55424">
    <property type="entry name" value="FAD/NAD-linked reductases, dimerisation (C-terminal) domain"/>
    <property type="match status" value="1"/>
</dbReference>
<keyword evidence="3" id="KW-0285">Flavoprotein</keyword>
<feature type="domain" description="FAD/NAD(P)-binding" evidence="9">
    <location>
        <begin position="1"/>
        <end position="303"/>
    </location>
</feature>
<evidence type="ECO:0000256" key="7">
    <source>
        <dbReference type="ARBA" id="ARBA00023284"/>
    </source>
</evidence>
<dbReference type="AlphaFoldDB" id="A0A1H9GS91"/>
<dbReference type="Pfam" id="PF07992">
    <property type="entry name" value="Pyr_redox_2"/>
    <property type="match status" value="1"/>
</dbReference>
<organism evidence="10 11">
    <name type="scientific">Ignavigranum ruoffiae</name>
    <dbReference type="NCBI Taxonomy" id="89093"/>
    <lineage>
        <taxon>Bacteria</taxon>
        <taxon>Bacillati</taxon>
        <taxon>Bacillota</taxon>
        <taxon>Bacilli</taxon>
        <taxon>Lactobacillales</taxon>
        <taxon>Aerococcaceae</taxon>
        <taxon>Ignavigranum</taxon>
    </lineage>
</organism>
<dbReference type="InterPro" id="IPR050260">
    <property type="entry name" value="FAD-bd_OxRdtase"/>
</dbReference>
<evidence type="ECO:0000256" key="1">
    <source>
        <dbReference type="ARBA" id="ARBA00001974"/>
    </source>
</evidence>
<evidence type="ECO:0000256" key="5">
    <source>
        <dbReference type="ARBA" id="ARBA00023002"/>
    </source>
</evidence>
<dbReference type="PRINTS" id="PR00411">
    <property type="entry name" value="PNDRDTASEI"/>
</dbReference>
<dbReference type="InterPro" id="IPR004099">
    <property type="entry name" value="Pyr_nucl-diS_OxRdtase_dimer"/>
</dbReference>
<evidence type="ECO:0000256" key="6">
    <source>
        <dbReference type="ARBA" id="ARBA00023097"/>
    </source>
</evidence>
<comment type="cofactor">
    <cofactor evidence="1">
        <name>FAD</name>
        <dbReference type="ChEBI" id="CHEBI:57692"/>
    </cofactor>
</comment>
<dbReference type="Pfam" id="PF02852">
    <property type="entry name" value="Pyr_redox_dim"/>
    <property type="match status" value="1"/>
</dbReference>
<dbReference type="InterPro" id="IPR036188">
    <property type="entry name" value="FAD/NAD-bd_sf"/>
</dbReference>
<dbReference type="GO" id="GO:0016491">
    <property type="term" value="F:oxidoreductase activity"/>
    <property type="evidence" value="ECO:0007669"/>
    <property type="project" value="UniProtKB-KW"/>
</dbReference>
<evidence type="ECO:0000313" key="10">
    <source>
        <dbReference type="EMBL" id="SEQ52893.1"/>
    </source>
</evidence>
<dbReference type="PANTHER" id="PTHR43429">
    <property type="entry name" value="PYRIDINE NUCLEOTIDE-DISULFIDE OXIDOREDUCTASE DOMAIN-CONTAINING"/>
    <property type="match status" value="1"/>
</dbReference>
<name>A0A1H9GS91_9LACT</name>
<evidence type="ECO:0000313" key="11">
    <source>
        <dbReference type="Proteomes" id="UP000198833"/>
    </source>
</evidence>
<feature type="domain" description="Pyridine nucleotide-disulphide oxidoreductase dimerisation" evidence="8">
    <location>
        <begin position="328"/>
        <end position="428"/>
    </location>
</feature>
<keyword evidence="6" id="KW-0558">Oxidation</keyword>
<accession>A0A1H9GS91</accession>
<comment type="similarity">
    <text evidence="2">Belongs to the class-III pyridine nucleotide-disulfide oxidoreductase family.</text>
</comment>
<keyword evidence="11" id="KW-1185">Reference proteome</keyword>
<evidence type="ECO:0000259" key="8">
    <source>
        <dbReference type="Pfam" id="PF02852"/>
    </source>
</evidence>
<dbReference type="OrthoDB" id="9802028at2"/>
<protein>
    <submittedName>
        <fullName evidence="10">NADPH-dependent 2,4-dienoyl-CoA reductase, sulfur reductase</fullName>
    </submittedName>
</protein>
<dbReference type="RefSeq" id="WP_092572689.1">
    <property type="nucleotide sequence ID" value="NZ_CALUDV010000015.1"/>
</dbReference>
<dbReference type="PANTHER" id="PTHR43429:SF1">
    <property type="entry name" value="NAD(P)H SULFUR OXIDOREDUCTASE (COA-DEPENDENT)"/>
    <property type="match status" value="1"/>
</dbReference>
<evidence type="ECO:0000259" key="9">
    <source>
        <dbReference type="Pfam" id="PF07992"/>
    </source>
</evidence>
<evidence type="ECO:0000256" key="4">
    <source>
        <dbReference type="ARBA" id="ARBA00022827"/>
    </source>
</evidence>
<proteinExistence type="inferred from homology"/>
<evidence type="ECO:0000256" key="2">
    <source>
        <dbReference type="ARBA" id="ARBA00009130"/>
    </source>
</evidence>
<dbReference type="Gene3D" id="3.50.50.60">
    <property type="entry name" value="FAD/NAD(P)-binding domain"/>
    <property type="match status" value="2"/>
</dbReference>
<dbReference type="Proteomes" id="UP000198833">
    <property type="component" value="Unassembled WGS sequence"/>
</dbReference>
<gene>
    <name evidence="10" type="ORF">SAMN04488558_1179</name>
</gene>
<dbReference type="SUPFAM" id="SSF51905">
    <property type="entry name" value="FAD/NAD(P)-binding domain"/>
    <property type="match status" value="1"/>
</dbReference>
<reference evidence="10 11" key="1">
    <citation type="submission" date="2016-10" db="EMBL/GenBank/DDBJ databases">
        <authorList>
            <person name="de Groot N.N."/>
        </authorList>
    </citation>
    <scope>NUCLEOTIDE SEQUENCE [LARGE SCALE GENOMIC DNA]</scope>
    <source>
        <strain evidence="10 11">DSM 15695</strain>
    </source>
</reference>
<keyword evidence="4" id="KW-0274">FAD</keyword>
<dbReference type="STRING" id="89093.SAMN04488558_1179"/>
<dbReference type="PRINTS" id="PR00368">
    <property type="entry name" value="FADPNR"/>
</dbReference>
<keyword evidence="7" id="KW-0676">Redox-active center</keyword>
<dbReference type="EMBL" id="FOEN01000017">
    <property type="protein sequence ID" value="SEQ52893.1"/>
    <property type="molecule type" value="Genomic_DNA"/>
</dbReference>
<dbReference type="InterPro" id="IPR023753">
    <property type="entry name" value="FAD/NAD-binding_dom"/>
</dbReference>
<dbReference type="InterPro" id="IPR016156">
    <property type="entry name" value="FAD/NAD-linked_Rdtase_dimer_sf"/>
</dbReference>
<dbReference type="Gene3D" id="3.30.390.30">
    <property type="match status" value="1"/>
</dbReference>
<sequence>MKVIVVGTSHAGYEAVQTILKDAPDTEIHLYERGTTASFLSCGIQSFLEDISPSLDSLHYANEESYKKQGVNIHMNSDVVAVDPAKKTITVKTEQGEKTESYDKLFLSPGAVPVEIPVPGLDAEGVYYMRGRDWAGKIKERMNTAKKAVVVGGGYIGIEVAEAFTKHGIDTTIIDFQPTILPTYLDKEFTDILIKNCEEHGMKFHGGEGVKEIVADNGKVSKVVTDKGEYECDTVVMAVGVKPNTAWLKDTLAMNEKGFVEVNEYLESSEKDIYVAGDATFIPFAPDHGKRPIALASNARRQAVIAAKNLLHGNKMEMVEVSGTSGLALFDYHFACTGVKDVDAKTIGKEVDSKYYEEQILPDFIQNPETVHMKIHFEKDSHRIVGAQLMSKEPSVIMSINAISVAISAGWTLEQLALADFFFQPEYDRPWNFLNVLAQQAIGEEFTFGSDKEIF</sequence>
<evidence type="ECO:0000256" key="3">
    <source>
        <dbReference type="ARBA" id="ARBA00022630"/>
    </source>
</evidence>